<evidence type="ECO:0000313" key="4">
    <source>
        <dbReference type="Proteomes" id="UP000249720"/>
    </source>
</evidence>
<dbReference type="Proteomes" id="UP000249720">
    <property type="component" value="Unassembled WGS sequence"/>
</dbReference>
<comment type="caution">
    <text evidence="3">The sequence shown here is derived from an EMBL/GenBank/DDBJ whole genome shotgun (WGS) entry which is preliminary data.</text>
</comment>
<dbReference type="GO" id="GO:0008168">
    <property type="term" value="F:methyltransferase activity"/>
    <property type="evidence" value="ECO:0007669"/>
    <property type="project" value="UniProtKB-KW"/>
</dbReference>
<accession>A0A2W7RK91</accession>
<evidence type="ECO:0000313" key="3">
    <source>
        <dbReference type="EMBL" id="PZX60671.1"/>
    </source>
</evidence>
<dbReference type="EMBL" id="QKZV01000009">
    <property type="protein sequence ID" value="PZX60671.1"/>
    <property type="molecule type" value="Genomic_DNA"/>
</dbReference>
<dbReference type="GO" id="GO:0032259">
    <property type="term" value="P:methylation"/>
    <property type="evidence" value="ECO:0007669"/>
    <property type="project" value="UniProtKB-KW"/>
</dbReference>
<dbReference type="PANTHER" id="PTHR43861">
    <property type="entry name" value="TRANS-ACONITATE 2-METHYLTRANSFERASE-RELATED"/>
    <property type="match status" value="1"/>
</dbReference>
<dbReference type="Pfam" id="PF13649">
    <property type="entry name" value="Methyltransf_25"/>
    <property type="match status" value="1"/>
</dbReference>
<feature type="domain" description="Methyltransferase" evidence="2">
    <location>
        <begin position="41"/>
        <end position="129"/>
    </location>
</feature>
<evidence type="ECO:0000259" key="2">
    <source>
        <dbReference type="Pfam" id="PF13649"/>
    </source>
</evidence>
<proteinExistence type="predicted"/>
<dbReference type="PANTHER" id="PTHR43861:SF3">
    <property type="entry name" value="PUTATIVE (AFU_ORTHOLOGUE AFUA_2G14390)-RELATED"/>
    <property type="match status" value="1"/>
</dbReference>
<organism evidence="3 4">
    <name type="scientific">Hydrotalea sandarakina</name>
    <dbReference type="NCBI Taxonomy" id="1004304"/>
    <lineage>
        <taxon>Bacteria</taxon>
        <taxon>Pseudomonadati</taxon>
        <taxon>Bacteroidota</taxon>
        <taxon>Chitinophagia</taxon>
        <taxon>Chitinophagales</taxon>
        <taxon>Chitinophagaceae</taxon>
        <taxon>Hydrotalea</taxon>
    </lineage>
</organism>
<dbReference type="InterPro" id="IPR041698">
    <property type="entry name" value="Methyltransf_25"/>
</dbReference>
<dbReference type="InterPro" id="IPR029063">
    <property type="entry name" value="SAM-dependent_MTases_sf"/>
</dbReference>
<dbReference type="RefSeq" id="WP_211307766.1">
    <property type="nucleotide sequence ID" value="NZ_QKZV01000009.1"/>
</dbReference>
<dbReference type="AlphaFoldDB" id="A0A2W7RK91"/>
<protein>
    <submittedName>
        <fullName evidence="3">Methyltransferase family protein</fullName>
    </submittedName>
</protein>
<dbReference type="SUPFAM" id="SSF53335">
    <property type="entry name" value="S-adenosyl-L-methionine-dependent methyltransferases"/>
    <property type="match status" value="1"/>
</dbReference>
<keyword evidence="4" id="KW-1185">Reference proteome</keyword>
<name>A0A2W7RK91_9BACT</name>
<sequence>MIKNFWDQRYSENETVYGDEPNLFFKSFIDTNKPGTILLPAEGEGRNAIYAAQKGYTVDAFDYSEVARNKALKKAEALGLSNIHYEVKDIADFEPTKQYDAVALIYVHLPEPLRKAFHSKIVNAIKPGGYLVLEAFSKEQIQFKSGGPADPALLYDAPSLCADFQLLHIISCGQKQIHLSEGKFHNGTADVLRLIAQKL</sequence>
<gene>
    <name evidence="3" type="ORF">LX80_02448</name>
</gene>
<reference evidence="3 4" key="1">
    <citation type="submission" date="2018-06" db="EMBL/GenBank/DDBJ databases">
        <title>Genomic Encyclopedia of Archaeal and Bacterial Type Strains, Phase II (KMG-II): from individual species to whole genera.</title>
        <authorList>
            <person name="Goeker M."/>
        </authorList>
    </citation>
    <scope>NUCLEOTIDE SEQUENCE [LARGE SCALE GENOMIC DNA]</scope>
    <source>
        <strain evidence="3 4">DSM 23241</strain>
    </source>
</reference>
<keyword evidence="3" id="KW-0489">Methyltransferase</keyword>
<keyword evidence="1 3" id="KW-0808">Transferase</keyword>
<dbReference type="CDD" id="cd02440">
    <property type="entry name" value="AdoMet_MTases"/>
    <property type="match status" value="1"/>
</dbReference>
<evidence type="ECO:0000256" key="1">
    <source>
        <dbReference type="ARBA" id="ARBA00022679"/>
    </source>
</evidence>
<dbReference type="Gene3D" id="3.40.50.150">
    <property type="entry name" value="Vaccinia Virus protein VP39"/>
    <property type="match status" value="1"/>
</dbReference>